<evidence type="ECO:0000313" key="1">
    <source>
        <dbReference type="EMBL" id="PCG14995.1"/>
    </source>
</evidence>
<comment type="caution">
    <text evidence="1">The sequence shown here is derived from an EMBL/GenBank/DDBJ whole genome shotgun (WGS) entry which is preliminary data.</text>
</comment>
<evidence type="ECO:0000313" key="2">
    <source>
        <dbReference type="Proteomes" id="UP000218323"/>
    </source>
</evidence>
<organism evidence="1 2">
    <name type="scientific">Sphingomonas adhaesiva</name>
    <dbReference type="NCBI Taxonomy" id="28212"/>
    <lineage>
        <taxon>Bacteria</taxon>
        <taxon>Pseudomonadati</taxon>
        <taxon>Pseudomonadota</taxon>
        <taxon>Alphaproteobacteria</taxon>
        <taxon>Sphingomonadales</taxon>
        <taxon>Sphingomonadaceae</taxon>
        <taxon>Sphingomonas</taxon>
    </lineage>
</organism>
<dbReference type="AlphaFoldDB" id="A0A2A4I933"/>
<gene>
    <name evidence="1" type="ORF">COA07_05370</name>
</gene>
<proteinExistence type="predicted"/>
<accession>A0A2A4I933</accession>
<protein>
    <recommendedName>
        <fullName evidence="3">DUF11 domain-containing protein</fullName>
    </recommendedName>
</protein>
<name>A0A2A4I933_9SPHN</name>
<dbReference type="EMBL" id="NWVC01000002">
    <property type="protein sequence ID" value="PCG14995.1"/>
    <property type="molecule type" value="Genomic_DNA"/>
</dbReference>
<dbReference type="Proteomes" id="UP000218323">
    <property type="component" value="Unassembled WGS sequence"/>
</dbReference>
<dbReference type="InterPro" id="IPR047589">
    <property type="entry name" value="DUF11_rpt"/>
</dbReference>
<keyword evidence="2" id="KW-1185">Reference proteome</keyword>
<evidence type="ECO:0008006" key="3">
    <source>
        <dbReference type="Google" id="ProtNLM"/>
    </source>
</evidence>
<sequence length="369" mass="37658">MLAGTGTLALATGAQAQSAASETTAGTSISNTASATYTVNGTPQTATSTTATFVVDRKVNFTVVTTQTGFTQVNLGQQDAVTTFRVTNLTNGVQDFLLDPDQQNISVGILPGTDNFDLTNLRAFVDSNNNGIYDPGVDTATWIDELAPDASVTVFIVGNVPNQAGAQLAFDSLHVIAAAGGSTGVKGTALMPTDLNLANADNTVDIVFADDDSDGLLYLGDIARNGQGRAYAGYQVATTNVALSVMKSVRVLEDGVNTLNPKAIPGATLEYCLRIANATLTTPADAVTLTDIVPTHTTYVPGSISIGAPGVLGVACVASGSAEDDDADDSGETDGATANYNAGTKTLTARLDRVSGGGTTAVSFKVKID</sequence>
<reference evidence="1 2" key="1">
    <citation type="submission" date="2017-09" db="EMBL/GenBank/DDBJ databases">
        <title>Sphingomonas adhaesiva DSM 7418, whole genome shotgun sequence.</title>
        <authorList>
            <person name="Feng G."/>
            <person name="Zhu H."/>
        </authorList>
    </citation>
    <scope>NUCLEOTIDE SEQUENCE [LARGE SCALE GENOMIC DNA]</scope>
    <source>
        <strain evidence="1 2">DSM 7418</strain>
    </source>
</reference>
<dbReference type="NCBIfam" id="TIGR01451">
    <property type="entry name" value="B_ant_repeat"/>
    <property type="match status" value="1"/>
</dbReference>